<evidence type="ECO:0008006" key="5">
    <source>
        <dbReference type="Google" id="ProtNLM"/>
    </source>
</evidence>
<dbReference type="AlphaFoldDB" id="A0A0G3HB87"/>
<feature type="chain" id="PRO_5005184414" description="Secreted protein" evidence="2">
    <location>
        <begin position="25"/>
        <end position="209"/>
    </location>
</feature>
<dbReference type="OrthoDB" id="4426207at2"/>
<keyword evidence="4" id="KW-1185">Reference proteome</keyword>
<evidence type="ECO:0000313" key="3">
    <source>
        <dbReference type="EMBL" id="AKK09178.1"/>
    </source>
</evidence>
<dbReference type="STRING" id="136857.CTEST_08740"/>
<protein>
    <recommendedName>
        <fullName evidence="5">Secreted protein</fullName>
    </recommendedName>
</protein>
<feature type="signal peptide" evidence="2">
    <location>
        <begin position="1"/>
        <end position="24"/>
    </location>
</feature>
<accession>A0A0G3HB87</accession>
<sequence>MTTSFNAKMAIAALAVVTPLTLVACGSDEETTETTSAPSTITSTRTTSSTTSSAESTTETTSAEPTTEAAAEPTPLADPLANLPEGSPVAPVAGAPASEADYNAINGLVSGLYQQTTMHSFLRYMPDNTCHAVVEANGGAGNMDLAGIPDVPLNQMPAYAQSQPHIQSVDNVNVDGSVASANVTVVTSGQTGTSTVRFLHEDGRWKFCN</sequence>
<feature type="compositionally biased region" description="Low complexity" evidence="1">
    <location>
        <begin position="33"/>
        <end position="75"/>
    </location>
</feature>
<dbReference type="PATRIC" id="fig|136857.5.peg.1737"/>
<evidence type="ECO:0000313" key="4">
    <source>
        <dbReference type="Proteomes" id="UP000035540"/>
    </source>
</evidence>
<keyword evidence="2" id="KW-0732">Signal</keyword>
<name>A0A0G3HB87_9CORY</name>
<dbReference type="RefSeq" id="WP_052844345.1">
    <property type="nucleotide sequence ID" value="NZ_CP011545.1"/>
</dbReference>
<reference evidence="4" key="2">
    <citation type="submission" date="2015-05" db="EMBL/GenBank/DDBJ databases">
        <title>Complete genome sequence of Corynebacterium testudinoris DSM 44614, recovered from necrotic lesions in the mouth of a tortoise.</title>
        <authorList>
            <person name="Ruckert C."/>
            <person name="Albersmeier A."/>
            <person name="Winkler A."/>
            <person name="Tauch A."/>
        </authorList>
    </citation>
    <scope>NUCLEOTIDE SEQUENCE [LARGE SCALE GENOMIC DNA]</scope>
    <source>
        <strain evidence="4">DSM 44614</strain>
    </source>
</reference>
<gene>
    <name evidence="3" type="ORF">CTEST_08740</name>
</gene>
<feature type="compositionally biased region" description="Low complexity" evidence="1">
    <location>
        <begin position="84"/>
        <end position="94"/>
    </location>
</feature>
<evidence type="ECO:0000256" key="1">
    <source>
        <dbReference type="SAM" id="MobiDB-lite"/>
    </source>
</evidence>
<proteinExistence type="predicted"/>
<organism evidence="3 4">
    <name type="scientific">Corynebacterium testudinoris</name>
    <dbReference type="NCBI Taxonomy" id="136857"/>
    <lineage>
        <taxon>Bacteria</taxon>
        <taxon>Bacillati</taxon>
        <taxon>Actinomycetota</taxon>
        <taxon>Actinomycetes</taxon>
        <taxon>Mycobacteriales</taxon>
        <taxon>Corynebacteriaceae</taxon>
        <taxon>Corynebacterium</taxon>
    </lineage>
</organism>
<dbReference type="KEGG" id="cted:CTEST_08740"/>
<dbReference type="EMBL" id="CP011545">
    <property type="protein sequence ID" value="AKK09178.1"/>
    <property type="molecule type" value="Genomic_DNA"/>
</dbReference>
<feature type="region of interest" description="Disordered" evidence="1">
    <location>
        <begin position="29"/>
        <end position="94"/>
    </location>
</feature>
<dbReference type="Proteomes" id="UP000035540">
    <property type="component" value="Chromosome"/>
</dbReference>
<reference evidence="3 4" key="1">
    <citation type="journal article" date="2015" name="Genome Announc.">
        <title>Complete Genome Sequence of the Type Strain Corynebacterium testudinoris DSM 44614, Recovered from Necrotic Lesions in the Mouth of a Tortoise.</title>
        <authorList>
            <person name="Ruckert C."/>
            <person name="Kriete M."/>
            <person name="Jaenicke S."/>
            <person name="Winkler A."/>
            <person name="Tauch A."/>
        </authorList>
    </citation>
    <scope>NUCLEOTIDE SEQUENCE [LARGE SCALE GENOMIC DNA]</scope>
    <source>
        <strain evidence="3 4">DSM 44614</strain>
    </source>
</reference>
<evidence type="ECO:0000256" key="2">
    <source>
        <dbReference type="SAM" id="SignalP"/>
    </source>
</evidence>